<evidence type="ECO:0000256" key="8">
    <source>
        <dbReference type="ARBA" id="ARBA00022691"/>
    </source>
</evidence>
<dbReference type="EC" id="2.1.1.211" evidence="3 11"/>
<feature type="region of interest" description="Disordered" evidence="12">
    <location>
        <begin position="1"/>
        <end position="58"/>
    </location>
</feature>
<dbReference type="GeneID" id="25991020"/>
<dbReference type="AlphaFoldDB" id="J6F7K0"/>
<evidence type="ECO:0000256" key="5">
    <source>
        <dbReference type="ARBA" id="ARBA00022490"/>
    </source>
</evidence>
<feature type="compositionally biased region" description="Basic and acidic residues" evidence="12">
    <location>
        <begin position="49"/>
        <end position="58"/>
    </location>
</feature>
<evidence type="ECO:0000256" key="10">
    <source>
        <dbReference type="ARBA" id="ARBA00047957"/>
    </source>
</evidence>
<evidence type="ECO:0000256" key="6">
    <source>
        <dbReference type="ARBA" id="ARBA00022603"/>
    </source>
</evidence>
<keyword evidence="7 11" id="KW-0808">Transferase</keyword>
<comment type="caution">
    <text evidence="13">The sequence shown here is derived from an EMBL/GenBank/DDBJ whole genome shotgun (WGS) entry which is preliminary data.</text>
</comment>
<feature type="compositionally biased region" description="Polar residues" evidence="12">
    <location>
        <begin position="7"/>
        <end position="22"/>
    </location>
</feature>
<reference evidence="13 14" key="1">
    <citation type="journal article" date="2012" name="Eukaryot. Cell">
        <title>Draft genome sequence of CBS 2479, the standard type strain of Trichosporon asahii.</title>
        <authorList>
            <person name="Yang R.Y."/>
            <person name="Li H.T."/>
            <person name="Zhu H."/>
            <person name="Zhou G.P."/>
            <person name="Wang M."/>
            <person name="Wang L."/>
        </authorList>
    </citation>
    <scope>NUCLEOTIDE SEQUENCE [LARGE SCALE GENOMIC DNA]</scope>
    <source>
        <strain evidence="14">ATCC 90039 / CBS 2479 / JCM 2466 / KCTC 7840 / NCYC 2677 / UAMH 7654</strain>
    </source>
</reference>
<proteinExistence type="inferred from homology"/>
<dbReference type="KEGG" id="tasa:A1Q1_07508"/>
<feature type="region of interest" description="Disordered" evidence="12">
    <location>
        <begin position="217"/>
        <end position="248"/>
    </location>
</feature>
<dbReference type="RefSeq" id="XP_014182512.1">
    <property type="nucleotide sequence ID" value="XM_014327037.1"/>
</dbReference>
<gene>
    <name evidence="13" type="ORF">A1Q1_07508</name>
</gene>
<protein>
    <recommendedName>
        <fullName evidence="4 11">tRNA (uracil-O(2)-)-methyltransferase</fullName>
        <ecNumber evidence="3 11">2.1.1.211</ecNumber>
    </recommendedName>
</protein>
<dbReference type="PANTHER" id="PTHR21210">
    <property type="entry name" value="TRNA (URACIL-O(2)-)-METHYLTRANSFERASE-RELATED"/>
    <property type="match status" value="1"/>
</dbReference>
<sequence length="609" mass="68594">MDGVTNGLASTRLDSGSPSVPSLQPKAPVKPVKATVQTPPRPKFQPTHLPREHTSPLDTETEKWVTPLSAPAYFPLDIFHSILNELSRHPEQNSSLIIRADCLPSQPGDNDDGGLGERLGLEMDEFNRFRFVPRQPNRDSRLEQVIHTYSAPDGSAGLHVKMPQADSAAEVPYYHPPVRKLAFQWQAAEETEAAMPEEGVPRVYGTLTVSYLPFDDTPSTGNPELMAPPPKVPRRRSPLAPPLPEAAPVQTPATVLEDDTPEARIEAQAVVERRLNRTCLALLEKLHKHGYGTLIGYQKRVHHDDLYQTLKERHKKLDSRVPLAWSTKVEDVKRHVWKNPGSPDDRALPDDLSLWGSQDIAICTFLMLLWKDMYPPREGPAITGQEWDTWGRPPAGFIDLGCGYDGKGYELRARRTWPEYPDKTQAALIELPIDMPSWFPETLEQWEAGEWPGREDCVIKQGSFMLGNHADELTPWIPLLSLIPAKPVPYLSLPCCLHTLDEKFTTLEYKAPPHTHTPEGGFEAGLEAGSSRYKSYVMWLGWVGLQCGWKWEKESLRIPSTRGWGIVARSRWTTTTEEDQACRKWALDEVNAVRERGAFKVRVKEGKDH</sequence>
<dbReference type="InterPro" id="IPR011671">
    <property type="entry name" value="tRNA_uracil_MeTrfase"/>
</dbReference>
<evidence type="ECO:0000313" key="13">
    <source>
        <dbReference type="EMBL" id="EJT51327.1"/>
    </source>
</evidence>
<evidence type="ECO:0000256" key="9">
    <source>
        <dbReference type="ARBA" id="ARBA00022694"/>
    </source>
</evidence>
<name>J6F7K0_TRIAS</name>
<evidence type="ECO:0000256" key="12">
    <source>
        <dbReference type="SAM" id="MobiDB-lite"/>
    </source>
</evidence>
<evidence type="ECO:0000256" key="2">
    <source>
        <dbReference type="ARBA" id="ARBA00009056"/>
    </source>
</evidence>
<keyword evidence="5 11" id="KW-0963">Cytoplasm</keyword>
<evidence type="ECO:0000256" key="7">
    <source>
        <dbReference type="ARBA" id="ARBA00022679"/>
    </source>
</evidence>
<dbReference type="EMBL" id="ALBS01000059">
    <property type="protein sequence ID" value="EJT51327.1"/>
    <property type="molecule type" value="Genomic_DNA"/>
</dbReference>
<comment type="function">
    <text evidence="11">Adenosyl-L-methionine (AdoMet)-dependent tRNA (uracil-O(2)-)-methyltransferase.</text>
</comment>
<dbReference type="GO" id="GO:0030488">
    <property type="term" value="P:tRNA methylation"/>
    <property type="evidence" value="ECO:0007669"/>
    <property type="project" value="UniProtKB-UniRule"/>
</dbReference>
<evidence type="ECO:0000256" key="3">
    <source>
        <dbReference type="ARBA" id="ARBA00012795"/>
    </source>
</evidence>
<keyword evidence="6 11" id="KW-0489">Methyltransferase</keyword>
<comment type="catalytic activity">
    <reaction evidence="10 11">
        <text>uridine(44) in tRNA(Ser) + S-adenosyl-L-methionine = 2'-O-methyluridine(44) in tRNA(Ser) + S-adenosyl-L-homocysteine + H(+)</text>
        <dbReference type="Rhea" id="RHEA:43100"/>
        <dbReference type="Rhea" id="RHEA-COMP:10339"/>
        <dbReference type="Rhea" id="RHEA-COMP:10340"/>
        <dbReference type="ChEBI" id="CHEBI:15378"/>
        <dbReference type="ChEBI" id="CHEBI:57856"/>
        <dbReference type="ChEBI" id="CHEBI:59789"/>
        <dbReference type="ChEBI" id="CHEBI:65315"/>
        <dbReference type="ChEBI" id="CHEBI:74478"/>
        <dbReference type="EC" id="2.1.1.211"/>
    </reaction>
</comment>
<dbReference type="HOGENOM" id="CLU_018580_1_0_1"/>
<keyword evidence="9 11" id="KW-0819">tRNA processing</keyword>
<evidence type="ECO:0000256" key="1">
    <source>
        <dbReference type="ARBA" id="ARBA00004496"/>
    </source>
</evidence>
<accession>J6F7K0</accession>
<dbReference type="VEuPathDB" id="FungiDB:A1Q1_07508"/>
<evidence type="ECO:0000313" key="14">
    <source>
        <dbReference type="Proteomes" id="UP000002748"/>
    </source>
</evidence>
<organism evidence="13 14">
    <name type="scientific">Trichosporon asahii var. asahii (strain ATCC 90039 / CBS 2479 / JCM 2466 / KCTC 7840 / NBRC 103889/ NCYC 2677 / UAMH 7654)</name>
    <name type="common">Yeast</name>
    <dbReference type="NCBI Taxonomy" id="1186058"/>
    <lineage>
        <taxon>Eukaryota</taxon>
        <taxon>Fungi</taxon>
        <taxon>Dikarya</taxon>
        <taxon>Basidiomycota</taxon>
        <taxon>Agaricomycotina</taxon>
        <taxon>Tremellomycetes</taxon>
        <taxon>Trichosporonales</taxon>
        <taxon>Trichosporonaceae</taxon>
        <taxon>Trichosporon</taxon>
    </lineage>
</organism>
<keyword evidence="8 11" id="KW-0949">S-adenosyl-L-methionine</keyword>
<comment type="similarity">
    <text evidence="2 11">Belongs to the TRM44 family.</text>
</comment>
<dbReference type="OrthoDB" id="10047021at2759"/>
<dbReference type="GO" id="GO:0005737">
    <property type="term" value="C:cytoplasm"/>
    <property type="evidence" value="ECO:0007669"/>
    <property type="project" value="UniProtKB-SubCell"/>
</dbReference>
<evidence type="ECO:0000256" key="11">
    <source>
        <dbReference type="RuleBase" id="RU368004"/>
    </source>
</evidence>
<dbReference type="Proteomes" id="UP000002748">
    <property type="component" value="Unassembled WGS sequence"/>
</dbReference>
<evidence type="ECO:0000256" key="4">
    <source>
        <dbReference type="ARBA" id="ARBA00017788"/>
    </source>
</evidence>
<dbReference type="PANTHER" id="PTHR21210:SF0">
    <property type="entry name" value="TRNA (URACIL-O(2)-)-METHYLTRANSFERASE-RELATED"/>
    <property type="match status" value="1"/>
</dbReference>
<dbReference type="GO" id="GO:0141101">
    <property type="term" value="F:tRNA(Ser) (uridine(44)-2'-O-)-methyltransferase activity"/>
    <property type="evidence" value="ECO:0007669"/>
    <property type="project" value="UniProtKB-EC"/>
</dbReference>
<comment type="subcellular location">
    <subcellularLocation>
        <location evidence="1 11">Cytoplasm</location>
    </subcellularLocation>
</comment>